<feature type="transmembrane region" description="Helical" evidence="1">
    <location>
        <begin position="105"/>
        <end position="126"/>
    </location>
</feature>
<feature type="transmembrane region" description="Helical" evidence="1">
    <location>
        <begin position="138"/>
        <end position="157"/>
    </location>
</feature>
<dbReference type="OrthoDB" id="4283447at2"/>
<accession>A0A2N8TWV2</accession>
<organism evidence="2 3">
    <name type="scientific">Streptomyces cahuitamycinicus</name>
    <dbReference type="NCBI Taxonomy" id="2070367"/>
    <lineage>
        <taxon>Bacteria</taxon>
        <taxon>Bacillati</taxon>
        <taxon>Actinomycetota</taxon>
        <taxon>Actinomycetes</taxon>
        <taxon>Kitasatosporales</taxon>
        <taxon>Streptomycetaceae</taxon>
        <taxon>Streptomyces</taxon>
    </lineage>
</organism>
<evidence type="ECO:0000313" key="3">
    <source>
        <dbReference type="Proteomes" id="UP000235943"/>
    </source>
</evidence>
<proteinExistence type="predicted"/>
<feature type="transmembrane region" description="Helical" evidence="1">
    <location>
        <begin position="41"/>
        <end position="61"/>
    </location>
</feature>
<reference evidence="2 3" key="1">
    <citation type="submission" date="2018-01" db="EMBL/GenBank/DDBJ databases">
        <title>Draft genome sequence of Streptomyces sp. 13K301.</title>
        <authorList>
            <person name="Sahin N."/>
            <person name="Saygin H."/>
            <person name="Ay H."/>
        </authorList>
    </citation>
    <scope>NUCLEOTIDE SEQUENCE [LARGE SCALE GENOMIC DNA]</scope>
    <source>
        <strain evidence="2 3">13K301</strain>
    </source>
</reference>
<gene>
    <name evidence="2" type="ORF">C1J00_03720</name>
</gene>
<comment type="caution">
    <text evidence="2">The sequence shown here is derived from an EMBL/GenBank/DDBJ whole genome shotgun (WGS) entry which is preliminary data.</text>
</comment>
<evidence type="ECO:0000256" key="1">
    <source>
        <dbReference type="SAM" id="Phobius"/>
    </source>
</evidence>
<evidence type="ECO:0000313" key="2">
    <source>
        <dbReference type="EMBL" id="PNG23492.1"/>
    </source>
</evidence>
<feature type="transmembrane region" description="Helical" evidence="1">
    <location>
        <begin position="169"/>
        <end position="190"/>
    </location>
</feature>
<feature type="transmembrane region" description="Helical" evidence="1">
    <location>
        <begin position="68"/>
        <end position="85"/>
    </location>
</feature>
<protein>
    <submittedName>
        <fullName evidence="2">Uncharacterized protein</fullName>
    </submittedName>
</protein>
<dbReference type="EMBL" id="POUC01000014">
    <property type="protein sequence ID" value="PNG23492.1"/>
    <property type="molecule type" value="Genomic_DNA"/>
</dbReference>
<dbReference type="AlphaFoldDB" id="A0A2N8TWV2"/>
<keyword evidence="1" id="KW-0472">Membrane</keyword>
<keyword evidence="1" id="KW-0812">Transmembrane</keyword>
<keyword evidence="3" id="KW-1185">Reference proteome</keyword>
<name>A0A2N8TWV2_9ACTN</name>
<dbReference type="Proteomes" id="UP000235943">
    <property type="component" value="Unassembled WGS sequence"/>
</dbReference>
<keyword evidence="1" id="KW-1133">Transmembrane helix</keyword>
<sequence>MAHFPRTRVASLAVPPGVGFLLGLAGPLTEKWGNPVCASLNVVFSDGWSWVCYAFLVGYFGRSKIESALLSSLGLAIGVVTYYAFKDLSPTVPAGLESGATGEVNYSSILVWGMAAFALGAPVGLLGNLARIPSVGGLPFRLVVPLVALFETSMQLAAEADGQRAVLGITWNVIRFIAGVVALALVIHAIRSRWHSRRIRSAESDQHRARRDTSPL</sequence>